<evidence type="ECO:0000313" key="2">
    <source>
        <dbReference type="Proteomes" id="UP000029223"/>
    </source>
</evidence>
<accession>A0ABQ0JBR4</accession>
<keyword evidence="2" id="KW-1185">Reference proteome</keyword>
<dbReference type="Proteomes" id="UP000029223">
    <property type="component" value="Unassembled WGS sequence"/>
</dbReference>
<gene>
    <name evidence="1" type="ORF">JCM19239_869</name>
</gene>
<proteinExistence type="predicted"/>
<protein>
    <submittedName>
        <fullName evidence="1">TraF-related protein</fullName>
    </submittedName>
</protein>
<comment type="caution">
    <text evidence="1">The sequence shown here is derived from an EMBL/GenBank/DDBJ whole genome shotgun (WGS) entry which is preliminary data.</text>
</comment>
<reference evidence="2" key="2">
    <citation type="submission" date="2014-09" db="EMBL/GenBank/DDBJ databases">
        <authorList>
            <consortium name="NBRP consortium"/>
            <person name="Sawabe T."/>
            <person name="Meirelles P."/>
            <person name="Nakanishi M."/>
            <person name="Sayaka M."/>
            <person name="Hattori M."/>
            <person name="Ohkuma M."/>
        </authorList>
    </citation>
    <scope>NUCLEOTIDE SEQUENCE [LARGE SCALE GENOMIC DNA]</scope>
    <source>
        <strain evidence="2">JCM 19239</strain>
    </source>
</reference>
<sequence>MFRAGVEVDLVRQIQLRGGYYKNLARDSEGTLTAGIGLRPLNIIELDIAASYTSPQAMGASINFVATY</sequence>
<reference evidence="2" key="1">
    <citation type="submission" date="2014-09" db="EMBL/GenBank/DDBJ databases">
        <title>Vibrio variabilis JCM 19239. (C206) whole genome shotgun sequence.</title>
        <authorList>
            <person name="Sawabe T."/>
            <person name="Meirelles P."/>
            <person name="Nakanishi M."/>
            <person name="Sayaka M."/>
            <person name="Hattori M."/>
            <person name="Ohkuma M."/>
        </authorList>
    </citation>
    <scope>NUCLEOTIDE SEQUENCE [LARGE SCALE GENOMIC DNA]</scope>
    <source>
        <strain evidence="2">JCM 19239</strain>
    </source>
</reference>
<evidence type="ECO:0000313" key="1">
    <source>
        <dbReference type="EMBL" id="GAL26197.1"/>
    </source>
</evidence>
<dbReference type="EMBL" id="BBMS01000016">
    <property type="protein sequence ID" value="GAL26197.1"/>
    <property type="molecule type" value="Genomic_DNA"/>
</dbReference>
<name>A0ABQ0JBR4_9VIBR</name>
<organism evidence="1 2">
    <name type="scientific">Vibrio variabilis</name>
    <dbReference type="NCBI Taxonomy" id="990271"/>
    <lineage>
        <taxon>Bacteria</taxon>
        <taxon>Pseudomonadati</taxon>
        <taxon>Pseudomonadota</taxon>
        <taxon>Gammaproteobacteria</taxon>
        <taxon>Vibrionales</taxon>
        <taxon>Vibrionaceae</taxon>
        <taxon>Vibrio</taxon>
    </lineage>
</organism>